<gene>
    <name evidence="1" type="ORF">MYAM1_002403</name>
</gene>
<dbReference type="InterPro" id="IPR013078">
    <property type="entry name" value="His_Pase_superF_clade-1"/>
</dbReference>
<dbReference type="Proteomes" id="UP001219567">
    <property type="component" value="Chromosome 3"/>
</dbReference>
<dbReference type="Pfam" id="PF00300">
    <property type="entry name" value="His_Phos_1"/>
    <property type="match status" value="1"/>
</dbReference>
<name>A0AAJ6CIA5_9BASI</name>
<organism evidence="1 2">
    <name type="scientific">Malassezia yamatoensis</name>
    <dbReference type="NCBI Taxonomy" id="253288"/>
    <lineage>
        <taxon>Eukaryota</taxon>
        <taxon>Fungi</taxon>
        <taxon>Dikarya</taxon>
        <taxon>Basidiomycota</taxon>
        <taxon>Ustilaginomycotina</taxon>
        <taxon>Malasseziomycetes</taxon>
        <taxon>Malasseziales</taxon>
        <taxon>Malasseziaceae</taxon>
        <taxon>Malassezia</taxon>
    </lineage>
</organism>
<dbReference type="PANTHER" id="PTHR16469">
    <property type="entry name" value="UBIQUITIN-ASSOCIATED AND SH3 DOMAIN-CONTAINING BA-RELATED"/>
    <property type="match status" value="1"/>
</dbReference>
<dbReference type="Gene3D" id="3.40.50.1240">
    <property type="entry name" value="Phosphoglycerate mutase-like"/>
    <property type="match status" value="1"/>
</dbReference>
<keyword evidence="2" id="KW-1185">Reference proteome</keyword>
<dbReference type="CDD" id="cd07067">
    <property type="entry name" value="HP_PGM_like"/>
    <property type="match status" value="1"/>
</dbReference>
<proteinExistence type="predicted"/>
<accession>A0AAJ6CIA5</accession>
<dbReference type="AlphaFoldDB" id="A0AAJ6CIA5"/>
<dbReference type="InterPro" id="IPR029033">
    <property type="entry name" value="His_PPase_superfam"/>
</dbReference>
<dbReference type="SUPFAM" id="SSF53254">
    <property type="entry name" value="Phosphoglycerate mutase-like"/>
    <property type="match status" value="1"/>
</dbReference>
<dbReference type="EMBL" id="CP119945">
    <property type="protein sequence ID" value="WFC99658.1"/>
    <property type="molecule type" value="Genomic_DNA"/>
</dbReference>
<evidence type="ECO:0000313" key="2">
    <source>
        <dbReference type="Proteomes" id="UP001219567"/>
    </source>
</evidence>
<reference evidence="1 2" key="1">
    <citation type="submission" date="2023-03" db="EMBL/GenBank/DDBJ databases">
        <title>Mating type loci evolution in Malassezia.</title>
        <authorList>
            <person name="Coelho M.A."/>
        </authorList>
    </citation>
    <scope>NUCLEOTIDE SEQUENCE [LARGE SCALE GENOMIC DNA]</scope>
    <source>
        <strain evidence="1 2">CBS 9725</strain>
    </source>
</reference>
<dbReference type="PANTHER" id="PTHR16469:SF51">
    <property type="entry name" value="TRANSCRIPTION FACTOR TAU 55 KDA SUBUNIT"/>
    <property type="match status" value="1"/>
</dbReference>
<evidence type="ECO:0000313" key="1">
    <source>
        <dbReference type="EMBL" id="WFC99658.1"/>
    </source>
</evidence>
<dbReference type="InterPro" id="IPR051710">
    <property type="entry name" value="Phosphatase_SH3-domain"/>
</dbReference>
<sequence length="265" mass="30280">MGLEKVYVARHAFRMAISHFNHDAQVARDPPLTAHGDAQARHLADFFASMPADERPELIISSPYSRCITTALPTVERLGVELVVEPGLAEWFPPVWPEDTGLHPSPRRAEHVQPYYPKVSPRWTPLLYPDPRGETVQDVHQRVFECFRLIEARLDDWGVQRVLLVSHAASIIALGRMLLSDGDFTIATQPIKAPTASVSKYQRDVTRKWIQIYNGNTIFLPDGSEREWDFSYVPENNTEPGMGHDWHDSYRPKENQLIYSARSRL</sequence>
<protein>
    <submittedName>
        <fullName evidence="1">Uncharacterized protein</fullName>
    </submittedName>
</protein>
<dbReference type="SMART" id="SM00855">
    <property type="entry name" value="PGAM"/>
    <property type="match status" value="1"/>
</dbReference>